<dbReference type="Pfam" id="PF03963">
    <property type="entry name" value="FlgD"/>
    <property type="match status" value="1"/>
</dbReference>
<dbReference type="GO" id="GO:0044781">
    <property type="term" value="P:bacterial-type flagellum organization"/>
    <property type="evidence" value="ECO:0007669"/>
    <property type="project" value="UniProtKB-UniRule"/>
</dbReference>
<dbReference type="InterPro" id="IPR005648">
    <property type="entry name" value="FlgD"/>
</dbReference>
<comment type="similarity">
    <text evidence="1 5">Belongs to the FlgD family.</text>
</comment>
<dbReference type="Pfam" id="PF13861">
    <property type="entry name" value="FLgD_tudor"/>
    <property type="match status" value="1"/>
</dbReference>
<evidence type="ECO:0000256" key="4">
    <source>
        <dbReference type="ARBA" id="ARBA00024746"/>
    </source>
</evidence>
<proteinExistence type="inferred from homology"/>
<protein>
    <recommendedName>
        <fullName evidence="2 5">Basal-body rod modification protein FlgD</fullName>
    </recommendedName>
</protein>
<sequence length="250" mass="26761">MSDVNNVSGSSALSQYDINKNASQEKKSNELGKNEFLELMIAQLNNQNPLEPQKNAEFVAQMAQFSTVEGIQNMSSGFESLASSFKSSQALQASSLVGGAVTVDGQDTSLLRHGELVYGMADVPSGADSLKLQITNEAGEVVENVPLGYQPNGPMSFKWDGANLEINGEMADIDYDKFPTDDDGNIIPHDPGEYQFQVVGNVGGQQQNLNVHMSARVDSVTLGENNDLVLNLAGGGTATMADVKQINHVY</sequence>
<dbReference type="RefSeq" id="WP_189608137.1">
    <property type="nucleotide sequence ID" value="NZ_BMXR01000004.1"/>
</dbReference>
<evidence type="ECO:0000259" key="6">
    <source>
        <dbReference type="Pfam" id="PF13860"/>
    </source>
</evidence>
<reference evidence="8" key="1">
    <citation type="journal article" date="2014" name="Int. J. Syst. Evol. Microbiol.">
        <title>Complete genome sequence of Corynebacterium casei LMG S-19264T (=DSM 44701T), isolated from a smear-ripened cheese.</title>
        <authorList>
            <consortium name="US DOE Joint Genome Institute (JGI-PGF)"/>
            <person name="Walter F."/>
            <person name="Albersmeier A."/>
            <person name="Kalinowski J."/>
            <person name="Ruckert C."/>
        </authorList>
    </citation>
    <scope>NUCLEOTIDE SEQUENCE</scope>
    <source>
        <strain evidence="8">KCTC 22169</strain>
    </source>
</reference>
<dbReference type="EMBL" id="BMXR01000004">
    <property type="protein sequence ID" value="GGX50525.1"/>
    <property type="molecule type" value="Genomic_DNA"/>
</dbReference>
<feature type="domain" description="FlgD Tudor-like" evidence="7">
    <location>
        <begin position="88"/>
        <end position="244"/>
    </location>
</feature>
<evidence type="ECO:0000313" key="9">
    <source>
        <dbReference type="Proteomes" id="UP000626148"/>
    </source>
</evidence>
<dbReference type="Gene3D" id="2.60.40.4070">
    <property type="match status" value="1"/>
</dbReference>
<comment type="caution">
    <text evidence="8">The sequence shown here is derived from an EMBL/GenBank/DDBJ whole genome shotgun (WGS) entry which is preliminary data.</text>
</comment>
<organism evidence="8 9">
    <name type="scientific">Saccharospirillum salsuginis</name>
    <dbReference type="NCBI Taxonomy" id="418750"/>
    <lineage>
        <taxon>Bacteria</taxon>
        <taxon>Pseudomonadati</taxon>
        <taxon>Pseudomonadota</taxon>
        <taxon>Gammaproteobacteria</taxon>
        <taxon>Oceanospirillales</taxon>
        <taxon>Saccharospirillaceae</taxon>
        <taxon>Saccharospirillum</taxon>
    </lineage>
</organism>
<comment type="function">
    <text evidence="4 5">Required for flagellar hook formation. May act as a scaffolding protein.</text>
</comment>
<feature type="domain" description="FlgD/Vpr Ig-like" evidence="6">
    <location>
        <begin position="120"/>
        <end position="163"/>
    </location>
</feature>
<evidence type="ECO:0000256" key="2">
    <source>
        <dbReference type="ARBA" id="ARBA00016013"/>
    </source>
</evidence>
<evidence type="ECO:0000256" key="3">
    <source>
        <dbReference type="ARBA" id="ARBA00022795"/>
    </source>
</evidence>
<name>A0A918K672_9GAMM</name>
<dbReference type="AlphaFoldDB" id="A0A918K672"/>
<accession>A0A918K672</accession>
<reference evidence="8" key="2">
    <citation type="submission" date="2020-09" db="EMBL/GenBank/DDBJ databases">
        <authorList>
            <person name="Sun Q."/>
            <person name="Kim S."/>
        </authorList>
    </citation>
    <scope>NUCLEOTIDE SEQUENCE</scope>
    <source>
        <strain evidence="8">KCTC 22169</strain>
    </source>
</reference>
<gene>
    <name evidence="8" type="primary">flgD</name>
    <name evidence="8" type="ORF">GCM10007392_17110</name>
</gene>
<dbReference type="Pfam" id="PF13860">
    <property type="entry name" value="FlgD_ig"/>
    <property type="match status" value="1"/>
</dbReference>
<dbReference type="Proteomes" id="UP000626148">
    <property type="component" value="Unassembled WGS sequence"/>
</dbReference>
<keyword evidence="9" id="KW-1185">Reference proteome</keyword>
<dbReference type="Gene3D" id="2.30.30.910">
    <property type="match status" value="1"/>
</dbReference>
<evidence type="ECO:0000256" key="1">
    <source>
        <dbReference type="ARBA" id="ARBA00010577"/>
    </source>
</evidence>
<dbReference type="InterPro" id="IPR025965">
    <property type="entry name" value="FlgD/Vpr_Ig-like"/>
</dbReference>
<keyword evidence="3 5" id="KW-1005">Bacterial flagellum biogenesis</keyword>
<evidence type="ECO:0000259" key="7">
    <source>
        <dbReference type="Pfam" id="PF13861"/>
    </source>
</evidence>
<evidence type="ECO:0000313" key="8">
    <source>
        <dbReference type="EMBL" id="GGX50525.1"/>
    </source>
</evidence>
<evidence type="ECO:0000256" key="5">
    <source>
        <dbReference type="RuleBase" id="RU362076"/>
    </source>
</evidence>
<dbReference type="InterPro" id="IPR025963">
    <property type="entry name" value="FLgD_Tudor"/>
</dbReference>